<keyword evidence="16" id="KW-1185">Reference proteome</keyword>
<keyword evidence="5" id="KW-0677">Repeat</keyword>
<dbReference type="FunFam" id="3.30.160.60:FF:000051">
    <property type="entry name" value="zinc finger protein 585A"/>
    <property type="match status" value="1"/>
</dbReference>
<dbReference type="PROSITE" id="PS00028">
    <property type="entry name" value="ZINC_FINGER_C2H2_1"/>
    <property type="match status" value="8"/>
</dbReference>
<dbReference type="InterPro" id="IPR013087">
    <property type="entry name" value="Znf_C2H2_type"/>
</dbReference>
<dbReference type="InterPro" id="IPR050758">
    <property type="entry name" value="Znf_C2H2-type"/>
</dbReference>
<comment type="subcellular location">
    <subcellularLocation>
        <location evidence="2">Nucleus</location>
    </subcellularLocation>
</comment>
<sequence>MIVSFYSSNLPEHLLFAPQSYETTIICVIAIVSTTEGFFLSHVSLPLELRTELGPQEASAPLTFKDVFVTFTREEWEFLYPAQKTLYRKVILETCKLLVSLDDKAKTKTAEPPASQPASSKGCLLHRSPTHEDSSVSKLGRATKQKGPSEKQGALLWTGTVPHMEILHRKISSDCDGLGTGDSLCSEDLQVRVSPEDAVRECESRQSRKDPLVHGEKNYKCKECGEKFMENRFLLQHQRIHTGVKSYKCEKCGKAFLKKADFARHYSIHVREKPYECFECRKAFSRRSHLMEHQRIHTGEKPYKCGQCGKAFSRRSHLTEHQRIHSGEKPHVCSECGKAFAHHSDFIRHSRIHSGEKPFECQECGKAFCDSSSVTRHMRCHSREKPYECSECGRTYSYSSTLMTHQKSHSRMKSYKCKRCGKAFDQKADLSQHQQTHTGDKPT</sequence>
<evidence type="ECO:0000256" key="10">
    <source>
        <dbReference type="ARBA" id="ARBA00023242"/>
    </source>
</evidence>
<dbReference type="InParanoid" id="L5KC45"/>
<protein>
    <submittedName>
        <fullName evidence="15">Zinc finger protein 543</fullName>
    </submittedName>
</protein>
<dbReference type="PROSITE" id="PS50157">
    <property type="entry name" value="ZINC_FINGER_C2H2_2"/>
    <property type="match status" value="8"/>
</dbReference>
<feature type="domain" description="C2H2-type" evidence="13">
    <location>
        <begin position="359"/>
        <end position="386"/>
    </location>
</feature>
<reference evidence="16" key="1">
    <citation type="journal article" date="2013" name="Science">
        <title>Comparative analysis of bat genomes provides insight into the evolution of flight and immunity.</title>
        <authorList>
            <person name="Zhang G."/>
            <person name="Cowled C."/>
            <person name="Shi Z."/>
            <person name="Huang Z."/>
            <person name="Bishop-Lilly K.A."/>
            <person name="Fang X."/>
            <person name="Wynne J.W."/>
            <person name="Xiong Z."/>
            <person name="Baker M.L."/>
            <person name="Zhao W."/>
            <person name="Tachedjian M."/>
            <person name="Zhu Y."/>
            <person name="Zhou P."/>
            <person name="Jiang X."/>
            <person name="Ng J."/>
            <person name="Yang L."/>
            <person name="Wu L."/>
            <person name="Xiao J."/>
            <person name="Feng Y."/>
            <person name="Chen Y."/>
            <person name="Sun X."/>
            <person name="Zhang Y."/>
            <person name="Marsh G.A."/>
            <person name="Crameri G."/>
            <person name="Broder C.C."/>
            <person name="Frey K.G."/>
            <person name="Wang L.F."/>
            <person name="Wang J."/>
        </authorList>
    </citation>
    <scope>NUCLEOTIDE SEQUENCE [LARGE SCALE GENOMIC DNA]</scope>
</reference>
<dbReference type="PROSITE" id="PS50805">
    <property type="entry name" value="KRAB"/>
    <property type="match status" value="1"/>
</dbReference>
<keyword evidence="6 11" id="KW-0863">Zinc-finger</keyword>
<keyword evidence="8" id="KW-0805">Transcription regulation</keyword>
<dbReference type="FunFam" id="3.30.160.60:FF:000099">
    <property type="entry name" value="Zinc finger protein 79"/>
    <property type="match status" value="1"/>
</dbReference>
<feature type="domain" description="C2H2-type" evidence="13">
    <location>
        <begin position="303"/>
        <end position="330"/>
    </location>
</feature>
<dbReference type="InterPro" id="IPR036236">
    <property type="entry name" value="Znf_C2H2_sf"/>
</dbReference>
<dbReference type="FunFam" id="3.30.160.60:FF:001498">
    <property type="entry name" value="Zinc finger protein 404"/>
    <property type="match status" value="2"/>
</dbReference>
<dbReference type="EMBL" id="KB030840">
    <property type="protein sequence ID" value="ELK09120.1"/>
    <property type="molecule type" value="Genomic_DNA"/>
</dbReference>
<evidence type="ECO:0000256" key="4">
    <source>
        <dbReference type="ARBA" id="ARBA00022723"/>
    </source>
</evidence>
<gene>
    <name evidence="15" type="ORF">PAL_GLEAN10002993</name>
</gene>
<evidence type="ECO:0000256" key="2">
    <source>
        <dbReference type="ARBA" id="ARBA00004123"/>
    </source>
</evidence>
<evidence type="ECO:0000313" key="16">
    <source>
        <dbReference type="Proteomes" id="UP000010552"/>
    </source>
</evidence>
<evidence type="ECO:0000256" key="9">
    <source>
        <dbReference type="ARBA" id="ARBA00023163"/>
    </source>
</evidence>
<evidence type="ECO:0000256" key="1">
    <source>
        <dbReference type="ARBA" id="ARBA00003767"/>
    </source>
</evidence>
<dbReference type="SMART" id="SM00349">
    <property type="entry name" value="KRAB"/>
    <property type="match status" value="1"/>
</dbReference>
<comment type="similarity">
    <text evidence="3">Belongs to the krueppel C2H2-type zinc-finger protein family.</text>
</comment>
<keyword evidence="9" id="KW-0804">Transcription</keyword>
<dbReference type="InterPro" id="IPR001909">
    <property type="entry name" value="KRAB"/>
</dbReference>
<evidence type="ECO:0000256" key="12">
    <source>
        <dbReference type="SAM" id="MobiDB-lite"/>
    </source>
</evidence>
<name>L5KC45_PTEAL</name>
<dbReference type="PANTHER" id="PTHR23234:SF8">
    <property type="entry name" value="C2H2-TYPE DOMAIN-CONTAINING PROTEIN"/>
    <property type="match status" value="1"/>
</dbReference>
<dbReference type="Pfam" id="PF00096">
    <property type="entry name" value="zf-C2H2"/>
    <property type="match status" value="8"/>
</dbReference>
<dbReference type="SUPFAM" id="SSF109640">
    <property type="entry name" value="KRAB domain (Kruppel-associated box)"/>
    <property type="match status" value="1"/>
</dbReference>
<evidence type="ECO:0000256" key="7">
    <source>
        <dbReference type="ARBA" id="ARBA00022833"/>
    </source>
</evidence>
<evidence type="ECO:0000259" key="14">
    <source>
        <dbReference type="PROSITE" id="PS50805"/>
    </source>
</evidence>
<feature type="domain" description="C2H2-type" evidence="13">
    <location>
        <begin position="275"/>
        <end position="302"/>
    </location>
</feature>
<dbReference type="SMART" id="SM00355">
    <property type="entry name" value="ZnF_C2H2"/>
    <property type="match status" value="8"/>
</dbReference>
<evidence type="ECO:0000256" key="3">
    <source>
        <dbReference type="ARBA" id="ARBA00006991"/>
    </source>
</evidence>
<feature type="domain" description="C2H2-type" evidence="13">
    <location>
        <begin position="415"/>
        <end position="442"/>
    </location>
</feature>
<keyword evidence="10" id="KW-0539">Nucleus</keyword>
<dbReference type="GO" id="GO:0008270">
    <property type="term" value="F:zinc ion binding"/>
    <property type="evidence" value="ECO:0007669"/>
    <property type="project" value="UniProtKB-KW"/>
</dbReference>
<dbReference type="AlphaFoldDB" id="L5KC45"/>
<evidence type="ECO:0000256" key="11">
    <source>
        <dbReference type="PROSITE-ProRule" id="PRU00042"/>
    </source>
</evidence>
<evidence type="ECO:0000256" key="6">
    <source>
        <dbReference type="ARBA" id="ARBA00022771"/>
    </source>
</evidence>
<dbReference type="Gene3D" id="6.10.140.140">
    <property type="match status" value="1"/>
</dbReference>
<feature type="domain" description="C2H2-type" evidence="13">
    <location>
        <begin position="331"/>
        <end position="358"/>
    </location>
</feature>
<dbReference type="PANTHER" id="PTHR23234">
    <property type="entry name" value="ZNF44 PROTEIN"/>
    <property type="match status" value="1"/>
</dbReference>
<evidence type="ECO:0000256" key="5">
    <source>
        <dbReference type="ARBA" id="ARBA00022737"/>
    </source>
</evidence>
<feature type="domain" description="C2H2-type" evidence="13">
    <location>
        <begin position="247"/>
        <end position="274"/>
    </location>
</feature>
<dbReference type="Proteomes" id="UP000010552">
    <property type="component" value="Unassembled WGS sequence"/>
</dbReference>
<proteinExistence type="inferred from homology"/>
<dbReference type="CDD" id="cd07765">
    <property type="entry name" value="KRAB_A-box"/>
    <property type="match status" value="1"/>
</dbReference>
<dbReference type="Gene3D" id="3.30.160.60">
    <property type="entry name" value="Classic Zinc Finger"/>
    <property type="match status" value="8"/>
</dbReference>
<feature type="domain" description="C2H2-type" evidence="13">
    <location>
        <begin position="387"/>
        <end position="414"/>
    </location>
</feature>
<feature type="region of interest" description="Disordered" evidence="12">
    <location>
        <begin position="107"/>
        <end position="155"/>
    </location>
</feature>
<comment type="function">
    <text evidence="1">May be involved in transcriptional regulation.</text>
</comment>
<dbReference type="GO" id="GO:0006355">
    <property type="term" value="P:regulation of DNA-templated transcription"/>
    <property type="evidence" value="ECO:0007669"/>
    <property type="project" value="InterPro"/>
</dbReference>
<accession>L5KC45</accession>
<keyword evidence="4" id="KW-0479">Metal-binding</keyword>
<dbReference type="FunFam" id="3.30.160.60:FF:000464">
    <property type="entry name" value="Zinc finger and SCAN domain containing 25"/>
    <property type="match status" value="1"/>
</dbReference>
<dbReference type="FunFam" id="3.30.160.60:FF:000352">
    <property type="entry name" value="zinc finger protein 3 homolog"/>
    <property type="match status" value="1"/>
</dbReference>
<evidence type="ECO:0000256" key="8">
    <source>
        <dbReference type="ARBA" id="ARBA00023015"/>
    </source>
</evidence>
<dbReference type="Pfam" id="PF01352">
    <property type="entry name" value="KRAB"/>
    <property type="match status" value="1"/>
</dbReference>
<feature type="domain" description="KRAB" evidence="14">
    <location>
        <begin position="62"/>
        <end position="147"/>
    </location>
</feature>
<evidence type="ECO:0000313" key="15">
    <source>
        <dbReference type="EMBL" id="ELK09120.1"/>
    </source>
</evidence>
<dbReference type="InterPro" id="IPR036051">
    <property type="entry name" value="KRAB_dom_sf"/>
</dbReference>
<dbReference type="GO" id="GO:0005634">
    <property type="term" value="C:nucleus"/>
    <property type="evidence" value="ECO:0007669"/>
    <property type="project" value="UniProtKB-SubCell"/>
</dbReference>
<keyword evidence="7" id="KW-0862">Zinc</keyword>
<organism evidence="15 16">
    <name type="scientific">Pteropus alecto</name>
    <name type="common">Black flying fox</name>
    <dbReference type="NCBI Taxonomy" id="9402"/>
    <lineage>
        <taxon>Eukaryota</taxon>
        <taxon>Metazoa</taxon>
        <taxon>Chordata</taxon>
        <taxon>Craniata</taxon>
        <taxon>Vertebrata</taxon>
        <taxon>Euteleostomi</taxon>
        <taxon>Mammalia</taxon>
        <taxon>Eutheria</taxon>
        <taxon>Laurasiatheria</taxon>
        <taxon>Chiroptera</taxon>
        <taxon>Yinpterochiroptera</taxon>
        <taxon>Pteropodoidea</taxon>
        <taxon>Pteropodidae</taxon>
        <taxon>Pteropodinae</taxon>
        <taxon>Pteropus</taxon>
    </lineage>
</organism>
<dbReference type="FunFam" id="3.30.160.60:FF:000624">
    <property type="entry name" value="zinc finger protein 697"/>
    <property type="match status" value="1"/>
</dbReference>
<evidence type="ECO:0000259" key="13">
    <source>
        <dbReference type="PROSITE" id="PS50157"/>
    </source>
</evidence>
<dbReference type="FunFam" id="3.30.160.60:FF:002090">
    <property type="entry name" value="Zinc finger protein 473"/>
    <property type="match status" value="1"/>
</dbReference>
<feature type="domain" description="C2H2-type" evidence="13">
    <location>
        <begin position="219"/>
        <end position="246"/>
    </location>
</feature>
<dbReference type="SUPFAM" id="SSF57667">
    <property type="entry name" value="beta-beta-alpha zinc fingers"/>
    <property type="match status" value="4"/>
</dbReference>